<keyword evidence="2" id="KW-1185">Reference proteome</keyword>
<evidence type="ECO:0000313" key="2">
    <source>
        <dbReference type="Proteomes" id="UP000324479"/>
    </source>
</evidence>
<organism evidence="1 2">
    <name type="scientific">Roseiconus nitratireducens</name>
    <dbReference type="NCBI Taxonomy" id="2605748"/>
    <lineage>
        <taxon>Bacteria</taxon>
        <taxon>Pseudomonadati</taxon>
        <taxon>Planctomycetota</taxon>
        <taxon>Planctomycetia</taxon>
        <taxon>Pirellulales</taxon>
        <taxon>Pirellulaceae</taxon>
        <taxon>Roseiconus</taxon>
    </lineage>
</organism>
<reference evidence="1 2" key="1">
    <citation type="submission" date="2019-08" db="EMBL/GenBank/DDBJ databases">
        <authorList>
            <person name="Dhanesh K."/>
            <person name="Kumar G."/>
            <person name="Sasikala C."/>
            <person name="Venkata Ramana C."/>
        </authorList>
    </citation>
    <scope>NUCLEOTIDE SEQUENCE [LARGE SCALE GENOMIC DNA]</scope>
    <source>
        <strain evidence="1 2">JC645</strain>
    </source>
</reference>
<proteinExistence type="predicted"/>
<dbReference type="AlphaFoldDB" id="A0A5M6D0D4"/>
<dbReference type="EMBL" id="VWOX01000029">
    <property type="protein sequence ID" value="KAA5538605.1"/>
    <property type="molecule type" value="Genomic_DNA"/>
</dbReference>
<dbReference type="RefSeq" id="WP_150079799.1">
    <property type="nucleotide sequence ID" value="NZ_VWOX01000029.1"/>
</dbReference>
<protein>
    <submittedName>
        <fullName evidence="1">Uncharacterized protein</fullName>
    </submittedName>
</protein>
<name>A0A5M6D0D4_9BACT</name>
<dbReference type="Proteomes" id="UP000324479">
    <property type="component" value="Unassembled WGS sequence"/>
</dbReference>
<accession>A0A5M6D0D4</accession>
<gene>
    <name evidence="1" type="ORF">FYK55_27345</name>
</gene>
<sequence length="99" mass="10611">MTANTQNTLADILPIQNDYYILSNGDTYARFGHGGTNGLLVFDTMEKASDFCSTVACGVPEFQPVKVEAERLLMLIEEVGAVCVTDGLNVGVGVLSSRH</sequence>
<comment type="caution">
    <text evidence="1">The sequence shown here is derived from an EMBL/GenBank/DDBJ whole genome shotgun (WGS) entry which is preliminary data.</text>
</comment>
<evidence type="ECO:0000313" key="1">
    <source>
        <dbReference type="EMBL" id="KAA5538605.1"/>
    </source>
</evidence>